<protein>
    <submittedName>
        <fullName evidence="3">Uncharacterized protein</fullName>
    </submittedName>
</protein>
<accession>A0A496PHT4</accession>
<dbReference type="EMBL" id="QQXL01000005">
    <property type="protein sequence ID" value="RKW70047.1"/>
    <property type="molecule type" value="Genomic_DNA"/>
</dbReference>
<dbReference type="RefSeq" id="WP_121485235.1">
    <property type="nucleotide sequence ID" value="NZ_QQXL01000005.1"/>
</dbReference>
<reference evidence="3 4" key="1">
    <citation type="submission" date="2018-07" db="EMBL/GenBank/DDBJ databases">
        <title>Arthrobacter sp. nov., isolated from raw cow's milk with high bacterial count.</title>
        <authorList>
            <person name="Hahne J."/>
            <person name="Isele D."/>
            <person name="Lipski A."/>
        </authorList>
    </citation>
    <scope>NUCLEOTIDE SEQUENCE [LARGE SCALE GENOMIC DNA]</scope>
    <source>
        <strain evidence="3 4">JZ R-183</strain>
    </source>
</reference>
<dbReference type="AlphaFoldDB" id="A0A496PHT4"/>
<feature type="transmembrane region" description="Helical" evidence="2">
    <location>
        <begin position="18"/>
        <end position="37"/>
    </location>
</feature>
<sequence length="123" mass="12517">MAKPGAARRDWKQSIRPALIISLAMGVVAGVVATVASSGGTKNGLNVQFGGIAFLIAFVVGLLVISLLMMVAKENSGDMGRGSGVNRSSELSDDELRALEAKEAGRPVAEGTDPEAPGAAPRA</sequence>
<evidence type="ECO:0000313" key="4">
    <source>
        <dbReference type="Proteomes" id="UP000273119"/>
    </source>
</evidence>
<gene>
    <name evidence="3" type="ORF">DWQ67_08750</name>
</gene>
<keyword evidence="2" id="KW-0472">Membrane</keyword>
<keyword evidence="2" id="KW-1133">Transmembrane helix</keyword>
<feature type="transmembrane region" description="Helical" evidence="2">
    <location>
        <begin position="49"/>
        <end position="71"/>
    </location>
</feature>
<evidence type="ECO:0000256" key="1">
    <source>
        <dbReference type="SAM" id="MobiDB-lite"/>
    </source>
</evidence>
<keyword evidence="4" id="KW-1185">Reference proteome</keyword>
<keyword evidence="2" id="KW-0812">Transmembrane</keyword>
<proteinExistence type="predicted"/>
<dbReference type="Proteomes" id="UP000273119">
    <property type="component" value="Unassembled WGS sequence"/>
</dbReference>
<comment type="caution">
    <text evidence="3">The sequence shown here is derived from an EMBL/GenBank/DDBJ whole genome shotgun (WGS) entry which is preliminary data.</text>
</comment>
<evidence type="ECO:0000256" key="2">
    <source>
        <dbReference type="SAM" id="Phobius"/>
    </source>
</evidence>
<feature type="region of interest" description="Disordered" evidence="1">
    <location>
        <begin position="99"/>
        <end position="123"/>
    </location>
</feature>
<name>A0A496PHT4_9MICC</name>
<organism evidence="3 4">
    <name type="scientific">Galactobacter caseinivorans</name>
    <dbReference type="NCBI Taxonomy" id="2676123"/>
    <lineage>
        <taxon>Bacteria</taxon>
        <taxon>Bacillati</taxon>
        <taxon>Actinomycetota</taxon>
        <taxon>Actinomycetes</taxon>
        <taxon>Micrococcales</taxon>
        <taxon>Micrococcaceae</taxon>
        <taxon>Galactobacter</taxon>
    </lineage>
</organism>
<evidence type="ECO:0000313" key="3">
    <source>
        <dbReference type="EMBL" id="RKW70047.1"/>
    </source>
</evidence>